<evidence type="ECO:0000259" key="6">
    <source>
        <dbReference type="PROSITE" id="PS50110"/>
    </source>
</evidence>
<protein>
    <recommendedName>
        <fullName evidence="2">histidine kinase</fullName>
        <ecNumber evidence="2">2.7.13.3</ecNumber>
    </recommendedName>
</protein>
<dbReference type="SUPFAM" id="SSF52172">
    <property type="entry name" value="CheY-like"/>
    <property type="match status" value="1"/>
</dbReference>
<dbReference type="RefSeq" id="WP_162667196.1">
    <property type="nucleotide sequence ID" value="NZ_LR593886.1"/>
</dbReference>
<dbReference type="PRINTS" id="PR00344">
    <property type="entry name" value="BCTRLSENSOR"/>
</dbReference>
<evidence type="ECO:0000259" key="8">
    <source>
        <dbReference type="PROSITE" id="PS50113"/>
    </source>
</evidence>
<dbReference type="SUPFAM" id="SSF55874">
    <property type="entry name" value="ATPase domain of HSP90 chaperone/DNA topoisomerase II/histidine kinase"/>
    <property type="match status" value="1"/>
</dbReference>
<dbReference type="PANTHER" id="PTHR43065">
    <property type="entry name" value="SENSOR HISTIDINE KINASE"/>
    <property type="match status" value="1"/>
</dbReference>
<dbReference type="PROSITE" id="PS50113">
    <property type="entry name" value="PAC"/>
    <property type="match status" value="1"/>
</dbReference>
<evidence type="ECO:0000256" key="2">
    <source>
        <dbReference type="ARBA" id="ARBA00012438"/>
    </source>
</evidence>
<dbReference type="Gene3D" id="3.30.565.10">
    <property type="entry name" value="Histidine kinase-like ATPase, C-terminal domain"/>
    <property type="match status" value="1"/>
</dbReference>
<dbReference type="SUPFAM" id="SSF55785">
    <property type="entry name" value="PYP-like sensor domain (PAS domain)"/>
    <property type="match status" value="1"/>
</dbReference>
<dbReference type="SMART" id="SM00091">
    <property type="entry name" value="PAS"/>
    <property type="match status" value="1"/>
</dbReference>
<dbReference type="InterPro" id="IPR005467">
    <property type="entry name" value="His_kinase_dom"/>
</dbReference>
<dbReference type="Pfam" id="PF00512">
    <property type="entry name" value="HisKA"/>
    <property type="match status" value="1"/>
</dbReference>
<evidence type="ECO:0000259" key="7">
    <source>
        <dbReference type="PROSITE" id="PS50112"/>
    </source>
</evidence>
<dbReference type="InterPro" id="IPR036890">
    <property type="entry name" value="HATPase_C_sf"/>
</dbReference>
<dbReference type="Pfam" id="PF02518">
    <property type="entry name" value="HATPase_c"/>
    <property type="match status" value="1"/>
</dbReference>
<dbReference type="Pfam" id="PF00072">
    <property type="entry name" value="Response_reg"/>
    <property type="match status" value="1"/>
</dbReference>
<feature type="domain" description="PAS" evidence="7">
    <location>
        <begin position="27"/>
        <end position="100"/>
    </location>
</feature>
<dbReference type="Proteomes" id="UP000464178">
    <property type="component" value="Chromosome"/>
</dbReference>
<dbReference type="Gene3D" id="1.10.287.130">
    <property type="match status" value="1"/>
</dbReference>
<feature type="domain" description="PAC" evidence="8">
    <location>
        <begin position="103"/>
        <end position="155"/>
    </location>
</feature>
<dbReference type="SMART" id="SM00387">
    <property type="entry name" value="HATPase_c"/>
    <property type="match status" value="1"/>
</dbReference>
<dbReference type="PROSITE" id="PS50109">
    <property type="entry name" value="HIS_KIN"/>
    <property type="match status" value="1"/>
</dbReference>
<keyword evidence="3 4" id="KW-0597">Phosphoprotein</keyword>
<feature type="domain" description="Histidine kinase" evidence="5">
    <location>
        <begin position="168"/>
        <end position="390"/>
    </location>
</feature>
<dbReference type="InterPro" id="IPR003661">
    <property type="entry name" value="HisK_dim/P_dom"/>
</dbReference>
<evidence type="ECO:0000313" key="9">
    <source>
        <dbReference type="EMBL" id="VTR92307.1"/>
    </source>
</evidence>
<gene>
    <name evidence="9" type="ORF">SOIL9_54070</name>
</gene>
<organism evidence="9 10">
    <name type="scientific">Gemmata massiliana</name>
    <dbReference type="NCBI Taxonomy" id="1210884"/>
    <lineage>
        <taxon>Bacteria</taxon>
        <taxon>Pseudomonadati</taxon>
        <taxon>Planctomycetota</taxon>
        <taxon>Planctomycetia</taxon>
        <taxon>Gemmatales</taxon>
        <taxon>Gemmataceae</taxon>
        <taxon>Gemmata</taxon>
    </lineage>
</organism>
<dbReference type="InterPro" id="IPR001610">
    <property type="entry name" value="PAC"/>
</dbReference>
<dbReference type="SMART" id="SM00388">
    <property type="entry name" value="HisKA"/>
    <property type="match status" value="1"/>
</dbReference>
<dbReference type="InterPro" id="IPR000014">
    <property type="entry name" value="PAS"/>
</dbReference>
<dbReference type="CDD" id="cd00130">
    <property type="entry name" value="PAS"/>
    <property type="match status" value="1"/>
</dbReference>
<dbReference type="Gene3D" id="3.30.450.20">
    <property type="entry name" value="PAS domain"/>
    <property type="match status" value="1"/>
</dbReference>
<dbReference type="Gene3D" id="3.40.50.2300">
    <property type="match status" value="1"/>
</dbReference>
<dbReference type="InterPro" id="IPR004358">
    <property type="entry name" value="Sig_transdc_His_kin-like_C"/>
</dbReference>
<proteinExistence type="predicted"/>
<dbReference type="InterPro" id="IPR035965">
    <property type="entry name" value="PAS-like_dom_sf"/>
</dbReference>
<dbReference type="InterPro" id="IPR036097">
    <property type="entry name" value="HisK_dim/P_sf"/>
</dbReference>
<evidence type="ECO:0000256" key="1">
    <source>
        <dbReference type="ARBA" id="ARBA00000085"/>
    </source>
</evidence>
<dbReference type="InterPro" id="IPR003594">
    <property type="entry name" value="HATPase_dom"/>
</dbReference>
<reference evidence="9 10" key="1">
    <citation type="submission" date="2019-05" db="EMBL/GenBank/DDBJ databases">
        <authorList>
            <consortium name="Science for Life Laboratories"/>
        </authorList>
    </citation>
    <scope>NUCLEOTIDE SEQUENCE [LARGE SCALE GENOMIC DNA]</scope>
    <source>
        <strain evidence="9">Soil9</strain>
    </source>
</reference>
<dbReference type="GO" id="GO:0000155">
    <property type="term" value="F:phosphorelay sensor kinase activity"/>
    <property type="evidence" value="ECO:0007669"/>
    <property type="project" value="InterPro"/>
</dbReference>
<evidence type="ECO:0000256" key="3">
    <source>
        <dbReference type="ARBA" id="ARBA00022553"/>
    </source>
</evidence>
<feature type="modified residue" description="4-aspartylphosphate" evidence="4">
    <location>
        <position position="462"/>
    </location>
</feature>
<sequence>MFTFVKALETLAPPPRASRLLRLTAMKFPLLPQAAETMALGMVICDATRSDFPIVYCNPGFERLTGYTSDEVVGRNCRFLQGPGTDAQELERLRRSLREHAGCSVVLRNYRKDRTPFWNALSVTPLEDETGTVTHFVGVQTDITHVKELEAQFLQAQKMGVVGRLTGGVAHDFNNLLTVINGFAEAVLDLLPPDNPTRDMIAEIAAAGSRAAGLTRQLLTLSRKGGARRAHADLNAVVNSCSGILRRLLGSGVELRTELVPDLHPTTADPGHVEQVLINLVVNARDAMPNGGALTISTADAHVKSDDPQHPGIPAGVYAVLRVADTGHGMDPATLKRIFEPYFTTKPAGRGTGLGLSTVWDIVQKSQGHVCVDSELGSGTEFRVYLPRVDALPFEPLPDSSGEHRLRGSETVLIVDSDTSVRALMTHALRSRGYTVLAAGDPQEATALVSDHPGTIDLVVCDLVLSGESGNALARRLRVARPDLALLLTSGCVGEGCEIPDAATPFLPKPFTPAGLATEVRKVLDRG</sequence>
<dbReference type="SUPFAM" id="SSF47384">
    <property type="entry name" value="Homodimeric domain of signal transducing histidine kinase"/>
    <property type="match status" value="1"/>
</dbReference>
<dbReference type="NCBIfam" id="TIGR00229">
    <property type="entry name" value="sensory_box"/>
    <property type="match status" value="1"/>
</dbReference>
<dbReference type="KEGG" id="gms:SOIL9_54070"/>
<dbReference type="SMART" id="SM00086">
    <property type="entry name" value="PAC"/>
    <property type="match status" value="1"/>
</dbReference>
<dbReference type="CDD" id="cd00082">
    <property type="entry name" value="HisKA"/>
    <property type="match status" value="1"/>
</dbReference>
<name>A0A6P2CUR4_9BACT</name>
<dbReference type="SMART" id="SM00448">
    <property type="entry name" value="REC"/>
    <property type="match status" value="1"/>
</dbReference>
<accession>A0A6P2CUR4</accession>
<evidence type="ECO:0000256" key="4">
    <source>
        <dbReference type="PROSITE-ProRule" id="PRU00169"/>
    </source>
</evidence>
<dbReference type="PROSITE" id="PS50110">
    <property type="entry name" value="RESPONSE_REGULATORY"/>
    <property type="match status" value="1"/>
</dbReference>
<keyword evidence="10" id="KW-1185">Reference proteome</keyword>
<comment type="catalytic activity">
    <reaction evidence="1">
        <text>ATP + protein L-histidine = ADP + protein N-phospho-L-histidine.</text>
        <dbReference type="EC" id="2.7.13.3"/>
    </reaction>
</comment>
<dbReference type="Pfam" id="PF13426">
    <property type="entry name" value="PAS_9"/>
    <property type="match status" value="1"/>
</dbReference>
<evidence type="ECO:0000313" key="10">
    <source>
        <dbReference type="Proteomes" id="UP000464178"/>
    </source>
</evidence>
<dbReference type="EC" id="2.7.13.3" evidence="2"/>
<dbReference type="InterPro" id="IPR001789">
    <property type="entry name" value="Sig_transdc_resp-reg_receiver"/>
</dbReference>
<dbReference type="PANTHER" id="PTHR43065:SF42">
    <property type="entry name" value="TWO-COMPONENT SENSOR PPRA"/>
    <property type="match status" value="1"/>
</dbReference>
<dbReference type="InterPro" id="IPR011006">
    <property type="entry name" value="CheY-like_superfamily"/>
</dbReference>
<dbReference type="EMBL" id="LR593886">
    <property type="protein sequence ID" value="VTR92307.1"/>
    <property type="molecule type" value="Genomic_DNA"/>
</dbReference>
<dbReference type="PROSITE" id="PS50112">
    <property type="entry name" value="PAS"/>
    <property type="match status" value="1"/>
</dbReference>
<feature type="domain" description="Response regulatory" evidence="6">
    <location>
        <begin position="411"/>
        <end position="524"/>
    </location>
</feature>
<dbReference type="InterPro" id="IPR000700">
    <property type="entry name" value="PAS-assoc_C"/>
</dbReference>
<evidence type="ECO:0000259" key="5">
    <source>
        <dbReference type="PROSITE" id="PS50109"/>
    </source>
</evidence>
<dbReference type="AlphaFoldDB" id="A0A6P2CUR4"/>